<dbReference type="InterPro" id="IPR003765">
    <property type="entry name" value="NO3_reductase_chaperone_NarJ"/>
</dbReference>
<accession>A0ABN1U180</accession>
<reference evidence="2 3" key="1">
    <citation type="journal article" date="2019" name="Int. J. Syst. Evol. Microbiol.">
        <title>The Global Catalogue of Microorganisms (GCM) 10K type strain sequencing project: providing services to taxonomists for standard genome sequencing and annotation.</title>
        <authorList>
            <consortium name="The Broad Institute Genomics Platform"/>
            <consortium name="The Broad Institute Genome Sequencing Center for Infectious Disease"/>
            <person name="Wu L."/>
            <person name="Ma J."/>
        </authorList>
    </citation>
    <scope>NUCLEOTIDE SEQUENCE [LARGE SCALE GENOMIC DNA]</scope>
    <source>
        <strain evidence="2 3">JCM 13008</strain>
    </source>
</reference>
<gene>
    <name evidence="2" type="primary">narJ</name>
    <name evidence="2" type="ORF">GCM10009668_34480</name>
</gene>
<evidence type="ECO:0000313" key="3">
    <source>
        <dbReference type="Proteomes" id="UP001501581"/>
    </source>
</evidence>
<dbReference type="InterPro" id="IPR036411">
    <property type="entry name" value="TorD-like_sf"/>
</dbReference>
<evidence type="ECO:0000313" key="2">
    <source>
        <dbReference type="EMBL" id="GAA1110765.1"/>
    </source>
</evidence>
<dbReference type="Pfam" id="PF02613">
    <property type="entry name" value="Nitrate_red_del"/>
    <property type="match status" value="1"/>
</dbReference>
<dbReference type="EMBL" id="BAAALG010000013">
    <property type="protein sequence ID" value="GAA1110765.1"/>
    <property type="molecule type" value="Genomic_DNA"/>
</dbReference>
<dbReference type="PANTHER" id="PTHR43680:SF2">
    <property type="entry name" value="NITRATE REDUCTASE MOLYBDENUM COFACTOR ASSEMBLY CHAPERONE NARJ"/>
    <property type="match status" value="1"/>
</dbReference>
<dbReference type="PANTHER" id="PTHR43680">
    <property type="entry name" value="NITRATE REDUCTASE MOLYBDENUM COFACTOR ASSEMBLY CHAPERONE"/>
    <property type="match status" value="1"/>
</dbReference>
<name>A0ABN1U180_9ACTN</name>
<dbReference type="SUPFAM" id="SSF89155">
    <property type="entry name" value="TorD-like"/>
    <property type="match status" value="1"/>
</dbReference>
<dbReference type="Proteomes" id="UP001501581">
    <property type="component" value="Unassembled WGS sequence"/>
</dbReference>
<proteinExistence type="predicted"/>
<sequence length="222" mass="24336">MVRLRAGRVRAERRRHEQRVLHQVVAWCLAYPDEQLLAQLPVLGAALGELEADDHGLAELIDLLAARPLAESQRVYVELFDLDRKHALHLSYWTDGDTRRRGEALTRFKEAYRASGHLVQTQGELPDHLCLVLEFAALVDPEAGCALLQQYRASLELLRLALLDAGTPYAAALAAVCSTLPGPSPADRAAAMALAGPPPTESVGLEPFDPRLLPMADPEVTR</sequence>
<keyword evidence="3" id="KW-1185">Reference proteome</keyword>
<organism evidence="2 3">
    <name type="scientific">Nocardioides dubius</name>
    <dbReference type="NCBI Taxonomy" id="317019"/>
    <lineage>
        <taxon>Bacteria</taxon>
        <taxon>Bacillati</taxon>
        <taxon>Actinomycetota</taxon>
        <taxon>Actinomycetes</taxon>
        <taxon>Propionibacteriales</taxon>
        <taxon>Nocardioidaceae</taxon>
        <taxon>Nocardioides</taxon>
    </lineage>
</organism>
<dbReference type="RefSeq" id="WP_343996097.1">
    <property type="nucleotide sequence ID" value="NZ_BAAALG010000013.1"/>
</dbReference>
<dbReference type="Gene3D" id="1.10.3480.10">
    <property type="entry name" value="TorD-like"/>
    <property type="match status" value="1"/>
</dbReference>
<dbReference type="InterPro" id="IPR020945">
    <property type="entry name" value="DMSO/NO3_reduct_chaperone"/>
</dbReference>
<evidence type="ECO:0000256" key="1">
    <source>
        <dbReference type="ARBA" id="ARBA00023063"/>
    </source>
</evidence>
<keyword evidence="1" id="KW-0534">Nitrate assimilation</keyword>
<protein>
    <submittedName>
        <fullName evidence="2">Nitrate reductase molybdenum cofactor assembly chaperone</fullName>
    </submittedName>
</protein>
<dbReference type="NCBIfam" id="TIGR00684">
    <property type="entry name" value="narJ"/>
    <property type="match status" value="1"/>
</dbReference>
<comment type="caution">
    <text evidence="2">The sequence shown here is derived from an EMBL/GenBank/DDBJ whole genome shotgun (WGS) entry which is preliminary data.</text>
</comment>